<feature type="transmembrane region" description="Helical" evidence="7">
    <location>
        <begin position="156"/>
        <end position="174"/>
    </location>
</feature>
<feature type="compositionally biased region" description="Basic and acidic residues" evidence="8">
    <location>
        <begin position="324"/>
        <end position="335"/>
    </location>
</feature>
<dbReference type="InterPro" id="IPR050366">
    <property type="entry name" value="BP-dependent_transpt_permease"/>
</dbReference>
<dbReference type="InterPro" id="IPR025966">
    <property type="entry name" value="OppC_N"/>
</dbReference>
<dbReference type="PANTHER" id="PTHR43386:SF1">
    <property type="entry name" value="D,D-DIPEPTIDE TRANSPORT SYSTEM PERMEASE PROTEIN DDPC-RELATED"/>
    <property type="match status" value="1"/>
</dbReference>
<feature type="transmembrane region" description="Helical" evidence="7">
    <location>
        <begin position="29"/>
        <end position="55"/>
    </location>
</feature>
<dbReference type="PROSITE" id="PS50928">
    <property type="entry name" value="ABC_TM1"/>
    <property type="match status" value="1"/>
</dbReference>
<feature type="compositionally biased region" description="Acidic residues" evidence="8">
    <location>
        <begin position="311"/>
        <end position="320"/>
    </location>
</feature>
<comment type="similarity">
    <text evidence="7">Belongs to the binding-protein-dependent transport system permease family.</text>
</comment>
<evidence type="ECO:0000256" key="8">
    <source>
        <dbReference type="SAM" id="MobiDB-lite"/>
    </source>
</evidence>
<dbReference type="Proteomes" id="UP001500622">
    <property type="component" value="Unassembled WGS sequence"/>
</dbReference>
<comment type="subcellular location">
    <subcellularLocation>
        <location evidence="1 7">Cell membrane</location>
        <topology evidence="1 7">Multi-pass membrane protein</topology>
    </subcellularLocation>
</comment>
<dbReference type="Pfam" id="PF00528">
    <property type="entry name" value="BPD_transp_1"/>
    <property type="match status" value="1"/>
</dbReference>
<keyword evidence="6 7" id="KW-0472">Membrane</keyword>
<keyword evidence="2 7" id="KW-0813">Transport</keyword>
<dbReference type="Pfam" id="PF12911">
    <property type="entry name" value="OppC_N"/>
    <property type="match status" value="1"/>
</dbReference>
<keyword evidence="5 7" id="KW-1133">Transmembrane helix</keyword>
<evidence type="ECO:0000256" key="5">
    <source>
        <dbReference type="ARBA" id="ARBA00022989"/>
    </source>
</evidence>
<feature type="transmembrane region" description="Helical" evidence="7">
    <location>
        <begin position="99"/>
        <end position="121"/>
    </location>
</feature>
<dbReference type="EMBL" id="BAABGN010000013">
    <property type="protein sequence ID" value="GAA4430465.1"/>
    <property type="molecule type" value="Genomic_DNA"/>
</dbReference>
<keyword evidence="4 7" id="KW-0812">Transmembrane</keyword>
<evidence type="ECO:0000256" key="6">
    <source>
        <dbReference type="ARBA" id="ARBA00023136"/>
    </source>
</evidence>
<dbReference type="SUPFAM" id="SSF161098">
    <property type="entry name" value="MetI-like"/>
    <property type="match status" value="1"/>
</dbReference>
<evidence type="ECO:0000256" key="2">
    <source>
        <dbReference type="ARBA" id="ARBA00022448"/>
    </source>
</evidence>
<dbReference type="RefSeq" id="WP_345217701.1">
    <property type="nucleotide sequence ID" value="NZ_BAABGN010000013.1"/>
</dbReference>
<feature type="transmembrane region" description="Helical" evidence="7">
    <location>
        <begin position="214"/>
        <end position="239"/>
    </location>
</feature>
<dbReference type="InterPro" id="IPR000515">
    <property type="entry name" value="MetI-like"/>
</dbReference>
<evidence type="ECO:0000256" key="3">
    <source>
        <dbReference type="ARBA" id="ARBA00022475"/>
    </source>
</evidence>
<protein>
    <recommendedName>
        <fullName evidence="9">ABC transmembrane type-1 domain-containing protein</fullName>
    </recommendedName>
</protein>
<name>A0ABP8LLC7_9MICO</name>
<comment type="caution">
    <text evidence="10">The sequence shown here is derived from an EMBL/GenBank/DDBJ whole genome shotgun (WGS) entry which is preliminary data.</text>
</comment>
<evidence type="ECO:0000256" key="4">
    <source>
        <dbReference type="ARBA" id="ARBA00022692"/>
    </source>
</evidence>
<feature type="region of interest" description="Disordered" evidence="8">
    <location>
        <begin position="291"/>
        <end position="335"/>
    </location>
</feature>
<sequence length="335" mass="35068">MSARETRPAGRLAGARLERRRRRRLPAAWRTPLAVVGAVVAVCWVIVAVVAPWVVPHDPLAQELPRLQAPGEATVLGTDVVGRDVFSRLLSGARVTLPLAGMLVACAAVLGTTIGAVAGYVGGWVDEVLMRLTDLFMAFPTVILAMVIAASLGPSLFNAVLAGIVVAWPMYARVTRSLVLSLRTQNYVVAGRLLGYSPWRTLGTDILPNIAGSVLVLASLDVGTAILLLTGLSFLGLGAQPPTPEWGSMISGAMQNIDAWWLGVFPGIAILTVVMAFNFIGDSLRDALDPLSSAERTGAGASPPPTSTETSADDDGDTAAEDAGTGHRPETRSTS</sequence>
<evidence type="ECO:0000256" key="7">
    <source>
        <dbReference type="RuleBase" id="RU363032"/>
    </source>
</evidence>
<dbReference type="CDD" id="cd06261">
    <property type="entry name" value="TM_PBP2"/>
    <property type="match status" value="1"/>
</dbReference>
<accession>A0ABP8LLC7</accession>
<evidence type="ECO:0000256" key="1">
    <source>
        <dbReference type="ARBA" id="ARBA00004651"/>
    </source>
</evidence>
<evidence type="ECO:0000259" key="9">
    <source>
        <dbReference type="PROSITE" id="PS50928"/>
    </source>
</evidence>
<keyword evidence="3" id="KW-1003">Cell membrane</keyword>
<dbReference type="Gene3D" id="1.10.3720.10">
    <property type="entry name" value="MetI-like"/>
    <property type="match status" value="1"/>
</dbReference>
<feature type="domain" description="ABC transmembrane type-1" evidence="9">
    <location>
        <begin position="93"/>
        <end position="281"/>
    </location>
</feature>
<dbReference type="InterPro" id="IPR035906">
    <property type="entry name" value="MetI-like_sf"/>
</dbReference>
<gene>
    <name evidence="10" type="ORF">GCM10023169_33920</name>
</gene>
<feature type="transmembrane region" description="Helical" evidence="7">
    <location>
        <begin position="128"/>
        <end position="150"/>
    </location>
</feature>
<feature type="transmembrane region" description="Helical" evidence="7">
    <location>
        <begin position="259"/>
        <end position="280"/>
    </location>
</feature>
<reference evidence="11" key="1">
    <citation type="journal article" date="2019" name="Int. J. Syst. Evol. Microbiol.">
        <title>The Global Catalogue of Microorganisms (GCM) 10K type strain sequencing project: providing services to taxonomists for standard genome sequencing and annotation.</title>
        <authorList>
            <consortium name="The Broad Institute Genomics Platform"/>
            <consortium name="The Broad Institute Genome Sequencing Center for Infectious Disease"/>
            <person name="Wu L."/>
            <person name="Ma J."/>
        </authorList>
    </citation>
    <scope>NUCLEOTIDE SEQUENCE [LARGE SCALE GENOMIC DNA]</scope>
    <source>
        <strain evidence="11">JCM 17810</strain>
    </source>
</reference>
<evidence type="ECO:0000313" key="10">
    <source>
        <dbReference type="EMBL" id="GAA4430465.1"/>
    </source>
</evidence>
<organism evidence="10 11">
    <name type="scientific">Georgenia halophila</name>
    <dbReference type="NCBI Taxonomy" id="620889"/>
    <lineage>
        <taxon>Bacteria</taxon>
        <taxon>Bacillati</taxon>
        <taxon>Actinomycetota</taxon>
        <taxon>Actinomycetes</taxon>
        <taxon>Micrococcales</taxon>
        <taxon>Bogoriellaceae</taxon>
        <taxon>Georgenia</taxon>
    </lineage>
</organism>
<keyword evidence="11" id="KW-1185">Reference proteome</keyword>
<dbReference type="PANTHER" id="PTHR43386">
    <property type="entry name" value="OLIGOPEPTIDE TRANSPORT SYSTEM PERMEASE PROTEIN APPC"/>
    <property type="match status" value="1"/>
</dbReference>
<proteinExistence type="inferred from homology"/>
<evidence type="ECO:0000313" key="11">
    <source>
        <dbReference type="Proteomes" id="UP001500622"/>
    </source>
</evidence>